<reference evidence="1 2" key="1">
    <citation type="submission" date="2024-06" db="EMBL/GenBank/DDBJ databases">
        <authorList>
            <person name="Chen R.Y."/>
        </authorList>
    </citation>
    <scope>NUCLEOTIDE SEQUENCE [LARGE SCALE GENOMIC DNA]</scope>
    <source>
        <strain evidence="1 2">D2</strain>
    </source>
</reference>
<dbReference type="Pfam" id="PF21980">
    <property type="entry name" value="MksE"/>
    <property type="match status" value="1"/>
</dbReference>
<keyword evidence="2" id="KW-1185">Reference proteome</keyword>
<dbReference type="Proteomes" id="UP001467690">
    <property type="component" value="Unassembled WGS sequence"/>
</dbReference>
<organism evidence="1 2">
    <name type="scientific">Catenovulum sediminis</name>
    <dbReference type="NCBI Taxonomy" id="1740262"/>
    <lineage>
        <taxon>Bacteria</taxon>
        <taxon>Pseudomonadati</taxon>
        <taxon>Pseudomonadota</taxon>
        <taxon>Gammaproteobacteria</taxon>
        <taxon>Alteromonadales</taxon>
        <taxon>Alteromonadaceae</taxon>
        <taxon>Catenovulum</taxon>
    </lineage>
</organism>
<evidence type="ECO:0000313" key="2">
    <source>
        <dbReference type="Proteomes" id="UP001467690"/>
    </source>
</evidence>
<gene>
    <name evidence="1" type="ORF">ABS311_07255</name>
</gene>
<dbReference type="RefSeq" id="WP_350401263.1">
    <property type="nucleotide sequence ID" value="NZ_JBELOE010000143.1"/>
</dbReference>
<evidence type="ECO:0000313" key="1">
    <source>
        <dbReference type="EMBL" id="MER2491677.1"/>
    </source>
</evidence>
<protein>
    <submittedName>
        <fullName evidence="1">Uncharacterized protein</fullName>
    </submittedName>
</protein>
<accession>A0ABV1RG65</accession>
<comment type="caution">
    <text evidence="1">The sequence shown here is derived from an EMBL/GenBank/DDBJ whole genome shotgun (WGS) entry which is preliminary data.</text>
</comment>
<name>A0ABV1RG65_9ALTE</name>
<proteinExistence type="predicted"/>
<sequence>MMTQQGRVLEILLSGHFICRVSDEEAFLYLQHENHLNQIEQQLNILNRTLSSAADGEVFYASYLTLHDKERTILERQFKEISSNLLPLVEWLLLIQESSAQDTPLTQGAAIRLNEIQSTIEDTPAFLEQLSKISASPLFGSLSKTADGQLKQIFKRLTELGYLVKPNSEKQIYIATGKIEYLYEVLRFIDETEALSLTEQAAAAMQQGVLL</sequence>
<dbReference type="EMBL" id="JBELOE010000143">
    <property type="protein sequence ID" value="MER2491677.1"/>
    <property type="molecule type" value="Genomic_DNA"/>
</dbReference>
<dbReference type="InterPro" id="IPR053841">
    <property type="entry name" value="MksE"/>
</dbReference>